<dbReference type="FunFam" id="3.90.70.10:FF:000178">
    <property type="entry name" value="Ubiquitin carboxyl-terminal hydrolase cyk-3"/>
    <property type="match status" value="1"/>
</dbReference>
<evidence type="ECO:0000256" key="1">
    <source>
        <dbReference type="ARBA" id="ARBA00000707"/>
    </source>
</evidence>
<dbReference type="OMA" id="IWAQENE"/>
<dbReference type="InterPro" id="IPR028889">
    <property type="entry name" value="USP"/>
</dbReference>
<feature type="region of interest" description="Disordered" evidence="4">
    <location>
        <begin position="543"/>
        <end position="568"/>
    </location>
</feature>
<dbReference type="SUPFAM" id="SSF47473">
    <property type="entry name" value="EF-hand"/>
    <property type="match status" value="1"/>
</dbReference>
<dbReference type="InterPro" id="IPR002048">
    <property type="entry name" value="EF_hand_dom"/>
</dbReference>
<keyword evidence="3" id="KW-0106">Calcium</keyword>
<feature type="domain" description="EF-hand" evidence="5">
    <location>
        <begin position="210"/>
        <end position="245"/>
    </location>
</feature>
<organism evidence="8 9">
    <name type="scientific">Toxocara canis</name>
    <name type="common">Canine roundworm</name>
    <dbReference type="NCBI Taxonomy" id="6265"/>
    <lineage>
        <taxon>Eukaryota</taxon>
        <taxon>Metazoa</taxon>
        <taxon>Ecdysozoa</taxon>
        <taxon>Nematoda</taxon>
        <taxon>Chromadorea</taxon>
        <taxon>Rhabditida</taxon>
        <taxon>Spirurina</taxon>
        <taxon>Ascaridomorpha</taxon>
        <taxon>Ascaridoidea</taxon>
        <taxon>Toxocaridae</taxon>
        <taxon>Toxocara</taxon>
    </lineage>
</organism>
<dbReference type="Pfam" id="PF25265">
    <property type="entry name" value="USP32_N"/>
    <property type="match status" value="1"/>
</dbReference>
<dbReference type="Gene3D" id="3.90.70.10">
    <property type="entry name" value="Cysteine proteinases"/>
    <property type="match status" value="2"/>
</dbReference>
<comment type="catalytic activity">
    <reaction evidence="1">
        <text>Thiol-dependent hydrolysis of ester, thioester, amide, peptide and isopeptide bonds formed by the C-terminal Gly of ubiquitin (a 76-residue protein attached to proteins as an intracellular targeting signal).</text>
        <dbReference type="EC" id="3.4.19.12"/>
    </reaction>
</comment>
<dbReference type="Gene3D" id="1.10.238.10">
    <property type="entry name" value="EF-hand"/>
    <property type="match status" value="1"/>
</dbReference>
<keyword evidence="8" id="KW-0378">Hydrolase</keyword>
<dbReference type="STRING" id="6265.A0A0B2VXZ4"/>
<evidence type="ECO:0000256" key="2">
    <source>
        <dbReference type="ARBA" id="ARBA00012759"/>
    </source>
</evidence>
<dbReference type="SUPFAM" id="SSF143791">
    <property type="entry name" value="DUSP-like"/>
    <property type="match status" value="1"/>
</dbReference>
<dbReference type="Gene3D" id="3.10.20.90">
    <property type="entry name" value="Phosphatidylinositol 3-kinase Catalytic Subunit, Chain A, domain 1"/>
    <property type="match status" value="1"/>
</dbReference>
<dbReference type="SMART" id="SM00695">
    <property type="entry name" value="DUSP"/>
    <property type="match status" value="1"/>
</dbReference>
<protein>
    <recommendedName>
        <fullName evidence="2">ubiquitinyl hydrolase 1</fullName>
        <ecNumber evidence="2">3.4.19.12</ecNumber>
    </recommendedName>
</protein>
<evidence type="ECO:0000256" key="4">
    <source>
        <dbReference type="SAM" id="MobiDB-lite"/>
    </source>
</evidence>
<evidence type="ECO:0000313" key="9">
    <source>
        <dbReference type="Proteomes" id="UP000031036"/>
    </source>
</evidence>
<dbReference type="CDD" id="cd00051">
    <property type="entry name" value="EFh"/>
    <property type="match status" value="1"/>
</dbReference>
<dbReference type="GO" id="GO:0016579">
    <property type="term" value="P:protein deubiquitination"/>
    <property type="evidence" value="ECO:0007669"/>
    <property type="project" value="InterPro"/>
</dbReference>
<name>A0A0B2VXZ4_TOXCA</name>
<dbReference type="Pfam" id="PF06337">
    <property type="entry name" value="DUSP"/>
    <property type="match status" value="1"/>
</dbReference>
<dbReference type="PROSITE" id="PS51283">
    <property type="entry name" value="DUSP"/>
    <property type="match status" value="1"/>
</dbReference>
<dbReference type="SMART" id="SM00054">
    <property type="entry name" value="EFh"/>
    <property type="match status" value="2"/>
</dbReference>
<accession>A0A0B2VXZ4</accession>
<evidence type="ECO:0000259" key="7">
    <source>
        <dbReference type="PROSITE" id="PS51283"/>
    </source>
</evidence>
<dbReference type="InterPro" id="IPR006615">
    <property type="entry name" value="Pept_C19_DUSP"/>
</dbReference>
<feature type="domain" description="EF-hand" evidence="5">
    <location>
        <begin position="174"/>
        <end position="209"/>
    </location>
</feature>
<dbReference type="InterPro" id="IPR018200">
    <property type="entry name" value="USP_CS"/>
</dbReference>
<feature type="domain" description="USP" evidence="6">
    <location>
        <begin position="570"/>
        <end position="1246"/>
    </location>
</feature>
<evidence type="ECO:0000259" key="5">
    <source>
        <dbReference type="PROSITE" id="PS50222"/>
    </source>
</evidence>
<evidence type="ECO:0000259" key="6">
    <source>
        <dbReference type="PROSITE" id="PS50235"/>
    </source>
</evidence>
<dbReference type="PROSITE" id="PS50222">
    <property type="entry name" value="EF_HAND_2"/>
    <property type="match status" value="2"/>
</dbReference>
<dbReference type="PROSITE" id="PS00972">
    <property type="entry name" value="USP_1"/>
    <property type="match status" value="1"/>
</dbReference>
<evidence type="ECO:0000256" key="3">
    <source>
        <dbReference type="ARBA" id="ARBA00022837"/>
    </source>
</evidence>
<dbReference type="InterPro" id="IPR038765">
    <property type="entry name" value="Papain-like_cys_pep_sf"/>
</dbReference>
<dbReference type="InterPro" id="IPR035927">
    <property type="entry name" value="DUSP-like_sf"/>
</dbReference>
<dbReference type="CDD" id="cd02674">
    <property type="entry name" value="Peptidase_C19R"/>
    <property type="match status" value="1"/>
</dbReference>
<dbReference type="AlphaFoldDB" id="A0A0B2VXZ4"/>
<dbReference type="InterPro" id="IPR050185">
    <property type="entry name" value="Ub_carboxyl-term_hydrolase"/>
</dbReference>
<dbReference type="PRINTS" id="PR00450">
    <property type="entry name" value="RECOVERIN"/>
</dbReference>
<gene>
    <name evidence="8" type="primary">USP32</name>
    <name evidence="8" type="ORF">Tcan_07386</name>
</gene>
<dbReference type="GO" id="GO:0005794">
    <property type="term" value="C:Golgi apparatus"/>
    <property type="evidence" value="ECO:0007669"/>
    <property type="project" value="TreeGrafter"/>
</dbReference>
<comment type="caution">
    <text evidence="8">The sequence shown here is derived from an EMBL/GenBank/DDBJ whole genome shotgun (WGS) entry which is preliminary data.</text>
</comment>
<dbReference type="PROSITE" id="PS50235">
    <property type="entry name" value="USP_3"/>
    <property type="match status" value="1"/>
</dbReference>
<feature type="domain" description="DUSP" evidence="7">
    <location>
        <begin position="294"/>
        <end position="410"/>
    </location>
</feature>
<dbReference type="GO" id="GO:0004843">
    <property type="term" value="F:cysteine-type deubiquitinase activity"/>
    <property type="evidence" value="ECO:0007669"/>
    <property type="project" value="UniProtKB-EC"/>
</dbReference>
<dbReference type="InterPro" id="IPR018247">
    <property type="entry name" value="EF_Hand_1_Ca_BS"/>
</dbReference>
<dbReference type="EMBL" id="JPKZ01000233">
    <property type="protein sequence ID" value="KHN88421.1"/>
    <property type="molecule type" value="Genomic_DNA"/>
</dbReference>
<evidence type="ECO:0000313" key="8">
    <source>
        <dbReference type="EMBL" id="KHN88421.1"/>
    </source>
</evidence>
<dbReference type="SUPFAM" id="SSF54001">
    <property type="entry name" value="Cysteine proteinases"/>
    <property type="match status" value="1"/>
</dbReference>
<dbReference type="InterPro" id="IPR001394">
    <property type="entry name" value="Peptidase_C19_UCH"/>
</dbReference>
<dbReference type="InterPro" id="IPR011992">
    <property type="entry name" value="EF-hand-dom_pair"/>
</dbReference>
<reference evidence="8 9" key="1">
    <citation type="submission" date="2014-11" db="EMBL/GenBank/DDBJ databases">
        <title>Genetic blueprint of the zoonotic pathogen Toxocara canis.</title>
        <authorList>
            <person name="Zhu X.-Q."/>
            <person name="Korhonen P.K."/>
            <person name="Cai H."/>
            <person name="Young N.D."/>
            <person name="Nejsum P."/>
            <person name="von Samson-Himmelstjerna G."/>
            <person name="Boag P.R."/>
            <person name="Tan P."/>
            <person name="Li Q."/>
            <person name="Min J."/>
            <person name="Yang Y."/>
            <person name="Wang X."/>
            <person name="Fang X."/>
            <person name="Hall R.S."/>
            <person name="Hofmann A."/>
            <person name="Sternberg P.W."/>
            <person name="Jex A.R."/>
            <person name="Gasser R.B."/>
        </authorList>
    </citation>
    <scope>NUCLEOTIDE SEQUENCE [LARGE SCALE GENOMIC DNA]</scope>
    <source>
        <strain evidence="8">PN_DK_2014</strain>
    </source>
</reference>
<dbReference type="PANTHER" id="PTHR21646:SF76">
    <property type="entry name" value="UBIQUITIN CARBOXYL-TERMINAL HYDROLASE 32"/>
    <property type="match status" value="1"/>
</dbReference>
<dbReference type="Pfam" id="PF00443">
    <property type="entry name" value="UCH"/>
    <property type="match status" value="1"/>
</dbReference>
<dbReference type="InterPro" id="IPR057368">
    <property type="entry name" value="USP32_N"/>
</dbReference>
<dbReference type="PANTHER" id="PTHR21646">
    <property type="entry name" value="UBIQUITIN CARBOXYL-TERMINAL HYDROLASE"/>
    <property type="match status" value="1"/>
</dbReference>
<dbReference type="Gene3D" id="3.30.2230.10">
    <property type="entry name" value="DUSP-like"/>
    <property type="match status" value="1"/>
</dbReference>
<dbReference type="PROSITE" id="PS00018">
    <property type="entry name" value="EF_HAND_1"/>
    <property type="match status" value="2"/>
</dbReference>
<dbReference type="GO" id="GO:0005509">
    <property type="term" value="F:calcium ion binding"/>
    <property type="evidence" value="ECO:0007669"/>
    <property type="project" value="InterPro"/>
</dbReference>
<dbReference type="EC" id="3.4.19.12" evidence="2"/>
<sequence>MGNRESSISGSVAPLMTFDDAKTLLSSDELKRLETAWDGRESISCEEFFDEVLCHPAVPEQTRSLIYDKFCQGAPRLSFHSFVVAIVLLTKASRETRLEFLDGEPEIERWIDDPPELTSHLSEIHYNFYQVLAGVTHLDEHEVEELEKVFGSINDTKLCKLTQKGFTQLVEGAIEAHFIDGLFRAFDENGDGLIDFKELVCGLSASCRGPDTARLNFAAQLFDEDNDGFLTSSDIETLYHHLNVEVERRTIRTDMNGRASLTDFACWANETSSVNRLIETVQQIGHICLGLRPSKAEVELTIVSGFKERIGLESFTEWNVVSAEWWRQWVYALMSKSTVPPINNSTIVASKTKNDWASKAPSLSGEGAPLRPGLQEGKDFEVLAPCLWRSLLRWHGGAAREGVSLPRRVVPSSYVEPSSRTPSLLTVELYPLTLLILRHSTASGGWLQSAFERNASVKSSMRQSPWCSVCMSRGSTVGEVLTLLINQLHINDVESARLWTIEVDGKRSRKLLDKDSLTLHDLKIANFAQLLLELRNADMSWPEEVSRLETGGGDSESSEGEESPTSSGVTGIYNMGNTCYMNSAIQCLSNTKPLTEYFIEGRHKLDMKKQNSAKGSVAWEYGNVVEELWSGKKRNIAPIKLRDAISAGVGGLFSERTQHDCQEFLSILLDLLHEDLNRVLNKPYVELTDSDGRPDAVVAKEAQPFAWDAHVRREQSIIVDLFTGQLRSLLTCTICQTMSSRFDAFTCLQLPIPIDRLLLIPVVVVKRDGHVPTRYGLRLAGSTKIAHFKIELGKLCSLRPTSFCILCLNRTGQLMRNVSKSLEDDSTPISMYPNDALFYAFELPPSDDVPQINEMPKLDGPNDGDDVTHAEGDVPVHGCAGGSESPCSTSEGGHCVDEKDAIKTELTSLTGSDGPETCDSSNLSQPSTYFMSAPAVIAVHRKMQYNDAYLLGATRGCTTCVFGVPLIIRFCRGKTTGTELYEEVWFHVSRFLQNGPSDRPQRAKGTNRAIDAGEDIRSGYPFDLCTVDASFEWCSRCSWACFCRGCILPRTGGIINEKLVAVAVDWKPTALYLRYQHSVELLCCDDESVLRAWEVHYRACSLISCLNDFTRSELLDEPIYCKKCNLKTPTKKSLSIWRLPRILIIHFKRFVYVDSERRWMKSSKVVDFPLWDLDLSQWVLDPEASDNAKYNCFAIANHYGAMASGHYVAYARNRDQWYAFNDSRCQAVKESQIDKKSAYLLFYERADA</sequence>
<keyword evidence="9" id="KW-1185">Reference proteome</keyword>
<dbReference type="OrthoDB" id="292964at2759"/>
<proteinExistence type="predicted"/>
<dbReference type="Proteomes" id="UP000031036">
    <property type="component" value="Unassembled WGS sequence"/>
</dbReference>